<organism evidence="2 3">
    <name type="scientific">Sphaeroforma arctica JP610</name>
    <dbReference type="NCBI Taxonomy" id="667725"/>
    <lineage>
        <taxon>Eukaryota</taxon>
        <taxon>Ichthyosporea</taxon>
        <taxon>Ichthyophonida</taxon>
        <taxon>Sphaeroforma</taxon>
    </lineage>
</organism>
<dbReference type="AlphaFoldDB" id="A0A0L0FXE8"/>
<dbReference type="InterPro" id="IPR016024">
    <property type="entry name" value="ARM-type_fold"/>
</dbReference>
<dbReference type="InterPro" id="IPR021133">
    <property type="entry name" value="HEAT_type_2"/>
</dbReference>
<dbReference type="PANTHER" id="PTHR32059">
    <property type="entry name" value="RAB11-BINDING PROTEIN RELCH"/>
    <property type="match status" value="1"/>
</dbReference>
<dbReference type="GO" id="GO:0032367">
    <property type="term" value="P:intracellular cholesterol transport"/>
    <property type="evidence" value="ECO:0007669"/>
    <property type="project" value="InterPro"/>
</dbReference>
<dbReference type="eggNOG" id="KOG0211">
    <property type="taxonomic scope" value="Eukaryota"/>
</dbReference>
<evidence type="ECO:0000313" key="3">
    <source>
        <dbReference type="Proteomes" id="UP000054560"/>
    </source>
</evidence>
<dbReference type="OrthoDB" id="1695393at2759"/>
<dbReference type="Proteomes" id="UP000054560">
    <property type="component" value="Unassembled WGS sequence"/>
</dbReference>
<evidence type="ECO:0008006" key="4">
    <source>
        <dbReference type="Google" id="ProtNLM"/>
    </source>
</evidence>
<dbReference type="PROSITE" id="PS50077">
    <property type="entry name" value="HEAT_REPEAT"/>
    <property type="match status" value="1"/>
</dbReference>
<protein>
    <recommendedName>
        <fullName evidence="4">Mot1 central domain-containing protein</fullName>
    </recommendedName>
</protein>
<evidence type="ECO:0000313" key="2">
    <source>
        <dbReference type="EMBL" id="KNC81226.1"/>
    </source>
</evidence>
<dbReference type="InterPro" id="IPR011989">
    <property type="entry name" value="ARM-like"/>
</dbReference>
<dbReference type="GO" id="GO:0005802">
    <property type="term" value="C:trans-Golgi network"/>
    <property type="evidence" value="ECO:0007669"/>
    <property type="project" value="InterPro"/>
</dbReference>
<sequence length="369" mass="40972">MLALQPNEAKSADTTAAEVRSVRARVVVAYLCGVLRASSLKDQCQRLLSEFQKLMTDIATNKNGWTTDDYPLLEIVVRMLCKSDEALIADVVSLMWDMIVSPDAAIRATSPYLVQGLLLCCDVVTLRDRVLPAVITLSSDENMDVRVSTIPVFGHILESVNDKGVQDKIKMQLQSLLETDDVNALLLMFEVLSMLANIMPTIETSFRDDCKRVFSIIIPRLYDISCRTHQHNNDEVRVARVVALLVKTVVAAVQSELPLVVLQKYVQPTCDTLQMLPRTCVRVEDDETLAEISVECTERLSASNVAAHAISESLSTTKQKFKNFFNKNEDDDSHVDTNGMENMRNAMKTSTPPPGAATNAFANLFKTRG</sequence>
<dbReference type="STRING" id="667725.A0A0L0FXE8"/>
<dbReference type="GO" id="GO:0055037">
    <property type="term" value="C:recycling endosome"/>
    <property type="evidence" value="ECO:0007669"/>
    <property type="project" value="TreeGrafter"/>
</dbReference>
<name>A0A0L0FXE8_9EUKA</name>
<dbReference type="SUPFAM" id="SSF48371">
    <property type="entry name" value="ARM repeat"/>
    <property type="match status" value="1"/>
</dbReference>
<gene>
    <name evidence="2" type="ORF">SARC_06438</name>
</gene>
<evidence type="ECO:0000256" key="1">
    <source>
        <dbReference type="PROSITE-ProRule" id="PRU00103"/>
    </source>
</evidence>
<proteinExistence type="predicted"/>
<dbReference type="Gene3D" id="1.25.10.10">
    <property type="entry name" value="Leucine-rich Repeat Variant"/>
    <property type="match status" value="1"/>
</dbReference>
<dbReference type="PANTHER" id="PTHR32059:SF0">
    <property type="entry name" value="RAB11-BINDING PROTEIN RELCH"/>
    <property type="match status" value="1"/>
</dbReference>
<reference evidence="2 3" key="1">
    <citation type="submission" date="2011-02" db="EMBL/GenBank/DDBJ databases">
        <title>The Genome Sequence of Sphaeroforma arctica JP610.</title>
        <authorList>
            <consortium name="The Broad Institute Genome Sequencing Platform"/>
            <person name="Russ C."/>
            <person name="Cuomo C."/>
            <person name="Young S.K."/>
            <person name="Zeng Q."/>
            <person name="Gargeya S."/>
            <person name="Alvarado L."/>
            <person name="Berlin A."/>
            <person name="Chapman S.B."/>
            <person name="Chen Z."/>
            <person name="Freedman E."/>
            <person name="Gellesch M."/>
            <person name="Goldberg J."/>
            <person name="Griggs A."/>
            <person name="Gujja S."/>
            <person name="Heilman E."/>
            <person name="Heiman D."/>
            <person name="Howarth C."/>
            <person name="Mehta T."/>
            <person name="Neiman D."/>
            <person name="Pearson M."/>
            <person name="Roberts A."/>
            <person name="Saif S."/>
            <person name="Shea T."/>
            <person name="Shenoy N."/>
            <person name="Sisk P."/>
            <person name="Stolte C."/>
            <person name="Sykes S."/>
            <person name="White J."/>
            <person name="Yandava C."/>
            <person name="Burger G."/>
            <person name="Gray M.W."/>
            <person name="Holland P.W.H."/>
            <person name="King N."/>
            <person name="Lang F.B.F."/>
            <person name="Roger A.J."/>
            <person name="Ruiz-Trillo I."/>
            <person name="Haas B."/>
            <person name="Nusbaum C."/>
            <person name="Birren B."/>
        </authorList>
    </citation>
    <scope>NUCLEOTIDE SEQUENCE [LARGE SCALE GENOMIC DNA]</scope>
    <source>
        <strain evidence="2 3">JP610</strain>
    </source>
</reference>
<dbReference type="EMBL" id="KQ242055">
    <property type="protein sequence ID" value="KNC81226.1"/>
    <property type="molecule type" value="Genomic_DNA"/>
</dbReference>
<feature type="repeat" description="HEAT" evidence="1">
    <location>
        <begin position="130"/>
        <end position="168"/>
    </location>
</feature>
<keyword evidence="3" id="KW-1185">Reference proteome</keyword>
<dbReference type="InterPro" id="IPR040362">
    <property type="entry name" value="RELCH"/>
</dbReference>
<dbReference type="GeneID" id="25906942"/>
<accession>A0A0L0FXE8</accession>
<dbReference type="RefSeq" id="XP_014155128.1">
    <property type="nucleotide sequence ID" value="XM_014299653.1"/>
</dbReference>